<dbReference type="NCBIfam" id="TIGR00765">
    <property type="entry name" value="yihY_not_rbn"/>
    <property type="match status" value="1"/>
</dbReference>
<dbReference type="PIRSF" id="PIRSF035875">
    <property type="entry name" value="RNase_BN"/>
    <property type="match status" value="1"/>
</dbReference>
<dbReference type="PANTHER" id="PTHR30213:SF0">
    <property type="entry name" value="UPF0761 MEMBRANE PROTEIN YIHY"/>
    <property type="match status" value="1"/>
</dbReference>
<evidence type="ECO:0000256" key="2">
    <source>
        <dbReference type="ARBA" id="ARBA00022475"/>
    </source>
</evidence>
<evidence type="ECO:0000313" key="7">
    <source>
        <dbReference type="EMBL" id="TCJ20105.1"/>
    </source>
</evidence>
<gene>
    <name evidence="7" type="ORF">E0L93_02215</name>
</gene>
<comment type="caution">
    <text evidence="7">The sequence shown here is derived from an EMBL/GenBank/DDBJ whole genome shotgun (WGS) entry which is preliminary data.</text>
</comment>
<protein>
    <submittedName>
        <fullName evidence="7">YihY/virulence factor BrkB family protein</fullName>
    </submittedName>
</protein>
<dbReference type="OrthoDB" id="9781030at2"/>
<keyword evidence="3 6" id="KW-0812">Transmembrane</keyword>
<dbReference type="EMBL" id="SKBU01000006">
    <property type="protein sequence ID" value="TCJ20105.1"/>
    <property type="molecule type" value="Genomic_DNA"/>
</dbReference>
<feature type="transmembrane region" description="Helical" evidence="6">
    <location>
        <begin position="178"/>
        <end position="203"/>
    </location>
</feature>
<keyword evidence="4 6" id="KW-1133">Transmembrane helix</keyword>
<sequence length="293" mass="31775">MTRGLGIVDLLKQSFRQAGRDHLDAFAGNLTYKGLFAIFPFLVFLLSLLGLFGAAGLVETLLEQARTAMPQEAVVLIEDQILGLVEARATGAFTVGAIVAILAALWGVSGAFRAIMEAMNVMYGVEEGRPLWKRYLISILLSLGVTALLLAALVLVVFGPSIGGAVADLAGLGAVFQWVWNILQWPVLAAFVLFSFALIYYFAPDAEQSFRWISPGSVFAFTLWLVFSLLFSFYVNNFATYNATYGALAGVAILMLYIYYSAYILLFGAEMNQVIEEHIPGGKDPGEKAPDTG</sequence>
<evidence type="ECO:0000256" key="6">
    <source>
        <dbReference type="SAM" id="Phobius"/>
    </source>
</evidence>
<accession>A0A4R1BSA4</accession>
<feature type="transmembrane region" description="Helical" evidence="6">
    <location>
        <begin position="35"/>
        <end position="58"/>
    </location>
</feature>
<organism evidence="7 8">
    <name type="scientific">Rubrobacter taiwanensis</name>
    <dbReference type="NCBI Taxonomy" id="185139"/>
    <lineage>
        <taxon>Bacteria</taxon>
        <taxon>Bacillati</taxon>
        <taxon>Actinomycetota</taxon>
        <taxon>Rubrobacteria</taxon>
        <taxon>Rubrobacterales</taxon>
        <taxon>Rubrobacteraceae</taxon>
        <taxon>Rubrobacter</taxon>
    </lineage>
</organism>
<dbReference type="Pfam" id="PF03631">
    <property type="entry name" value="Virul_fac_BrkB"/>
    <property type="match status" value="1"/>
</dbReference>
<dbReference type="Proteomes" id="UP000295244">
    <property type="component" value="Unassembled WGS sequence"/>
</dbReference>
<feature type="transmembrane region" description="Helical" evidence="6">
    <location>
        <begin position="135"/>
        <end position="158"/>
    </location>
</feature>
<feature type="transmembrane region" description="Helical" evidence="6">
    <location>
        <begin position="92"/>
        <end position="115"/>
    </location>
</feature>
<name>A0A4R1BSA4_9ACTN</name>
<feature type="transmembrane region" description="Helical" evidence="6">
    <location>
        <begin position="215"/>
        <end position="235"/>
    </location>
</feature>
<dbReference type="GO" id="GO:0005886">
    <property type="term" value="C:plasma membrane"/>
    <property type="evidence" value="ECO:0007669"/>
    <property type="project" value="UniProtKB-SubCell"/>
</dbReference>
<evidence type="ECO:0000256" key="1">
    <source>
        <dbReference type="ARBA" id="ARBA00004651"/>
    </source>
</evidence>
<evidence type="ECO:0000313" key="8">
    <source>
        <dbReference type="Proteomes" id="UP000295244"/>
    </source>
</evidence>
<dbReference type="AlphaFoldDB" id="A0A4R1BSA4"/>
<evidence type="ECO:0000256" key="4">
    <source>
        <dbReference type="ARBA" id="ARBA00022989"/>
    </source>
</evidence>
<keyword evidence="2" id="KW-1003">Cell membrane</keyword>
<keyword evidence="8" id="KW-1185">Reference proteome</keyword>
<comment type="subcellular location">
    <subcellularLocation>
        <location evidence="1">Cell membrane</location>
        <topology evidence="1">Multi-pass membrane protein</topology>
    </subcellularLocation>
</comment>
<dbReference type="InterPro" id="IPR017039">
    <property type="entry name" value="Virul_fac_BrkB"/>
</dbReference>
<dbReference type="PANTHER" id="PTHR30213">
    <property type="entry name" value="INNER MEMBRANE PROTEIN YHJD"/>
    <property type="match status" value="1"/>
</dbReference>
<keyword evidence="5 6" id="KW-0472">Membrane</keyword>
<feature type="transmembrane region" description="Helical" evidence="6">
    <location>
        <begin position="247"/>
        <end position="269"/>
    </location>
</feature>
<reference evidence="7 8" key="1">
    <citation type="submission" date="2019-03" db="EMBL/GenBank/DDBJ databases">
        <title>Whole genome sequence of a novel Rubrobacter taiwanensis strain, isolated from Yellowstone National Park.</title>
        <authorList>
            <person name="Freed S."/>
            <person name="Ramaley R.F."/>
            <person name="Kyndt J.A."/>
        </authorList>
    </citation>
    <scope>NUCLEOTIDE SEQUENCE [LARGE SCALE GENOMIC DNA]</scope>
    <source>
        <strain evidence="7 8">Yellowstone</strain>
    </source>
</reference>
<proteinExistence type="predicted"/>
<evidence type="ECO:0000256" key="3">
    <source>
        <dbReference type="ARBA" id="ARBA00022692"/>
    </source>
</evidence>
<evidence type="ECO:0000256" key="5">
    <source>
        <dbReference type="ARBA" id="ARBA00023136"/>
    </source>
</evidence>